<dbReference type="PANTHER" id="PTHR43157:SF31">
    <property type="entry name" value="PHOSPHATIDYLINOSITOL-GLYCAN BIOSYNTHESIS CLASS F PROTEIN"/>
    <property type="match status" value="1"/>
</dbReference>
<evidence type="ECO:0000313" key="3">
    <source>
        <dbReference type="Proteomes" id="UP000775547"/>
    </source>
</evidence>
<dbReference type="AlphaFoldDB" id="A0A9P7GEV8"/>
<dbReference type="PRINTS" id="PR00081">
    <property type="entry name" value="GDHRDH"/>
</dbReference>
<sequence length="129" mass="14158">MVLVFHSLSDVPAIFSGIVPFIAQAYFAGKPRWTPEQMPDQSGRTIIITGGNSGIGKECAKILLQRNANVYLACRNQDSAESAIIELRELTGKQAKYLHLDLANLESVKAAAEEFMSKESRLHVLLNNA</sequence>
<evidence type="ECO:0008006" key="4">
    <source>
        <dbReference type="Google" id="ProtNLM"/>
    </source>
</evidence>
<evidence type="ECO:0000313" key="2">
    <source>
        <dbReference type="EMBL" id="KAG5648319.1"/>
    </source>
</evidence>
<accession>A0A9P7GEV8</accession>
<reference evidence="2" key="2">
    <citation type="submission" date="2021-10" db="EMBL/GenBank/DDBJ databases">
        <title>Phylogenomics reveals ancestral predisposition of the termite-cultivated fungus Termitomyces towards a domesticated lifestyle.</title>
        <authorList>
            <person name="Auxier B."/>
            <person name="Grum-Grzhimaylo A."/>
            <person name="Cardenas M.E."/>
            <person name="Lodge J.D."/>
            <person name="Laessoe T."/>
            <person name="Pedersen O."/>
            <person name="Smith M.E."/>
            <person name="Kuyper T.W."/>
            <person name="Franco-Molano E.A."/>
            <person name="Baroni T.J."/>
            <person name="Aanen D.K."/>
        </authorList>
    </citation>
    <scope>NUCLEOTIDE SEQUENCE</scope>
    <source>
        <strain evidence="2">AP01</strain>
        <tissue evidence="2">Mycelium</tissue>
    </source>
</reference>
<evidence type="ECO:0000256" key="1">
    <source>
        <dbReference type="ARBA" id="ARBA00023002"/>
    </source>
</evidence>
<dbReference type="InterPro" id="IPR002347">
    <property type="entry name" value="SDR_fam"/>
</dbReference>
<reference evidence="2" key="1">
    <citation type="submission" date="2020-07" db="EMBL/GenBank/DDBJ databases">
        <authorList>
            <person name="Nieuwenhuis M."/>
            <person name="Van De Peppel L.J.J."/>
        </authorList>
    </citation>
    <scope>NUCLEOTIDE SEQUENCE</scope>
    <source>
        <strain evidence="2">AP01</strain>
        <tissue evidence="2">Mycelium</tissue>
    </source>
</reference>
<dbReference type="InterPro" id="IPR036291">
    <property type="entry name" value="NAD(P)-bd_dom_sf"/>
</dbReference>
<dbReference type="GO" id="GO:0016491">
    <property type="term" value="F:oxidoreductase activity"/>
    <property type="evidence" value="ECO:0007669"/>
    <property type="project" value="UniProtKB-KW"/>
</dbReference>
<keyword evidence="1" id="KW-0560">Oxidoreductase</keyword>
<dbReference type="Proteomes" id="UP000775547">
    <property type="component" value="Unassembled WGS sequence"/>
</dbReference>
<organism evidence="2 3">
    <name type="scientific">Asterophora parasitica</name>
    <dbReference type="NCBI Taxonomy" id="117018"/>
    <lineage>
        <taxon>Eukaryota</taxon>
        <taxon>Fungi</taxon>
        <taxon>Dikarya</taxon>
        <taxon>Basidiomycota</taxon>
        <taxon>Agaricomycotina</taxon>
        <taxon>Agaricomycetes</taxon>
        <taxon>Agaricomycetidae</taxon>
        <taxon>Agaricales</taxon>
        <taxon>Tricholomatineae</taxon>
        <taxon>Lyophyllaceae</taxon>
        <taxon>Asterophora</taxon>
    </lineage>
</organism>
<dbReference type="PANTHER" id="PTHR43157">
    <property type="entry name" value="PHOSPHATIDYLINOSITOL-GLYCAN BIOSYNTHESIS CLASS F PROTEIN-RELATED"/>
    <property type="match status" value="1"/>
</dbReference>
<keyword evidence="3" id="KW-1185">Reference proteome</keyword>
<dbReference type="EMBL" id="JABCKV010000003">
    <property type="protein sequence ID" value="KAG5648319.1"/>
    <property type="molecule type" value="Genomic_DNA"/>
</dbReference>
<proteinExistence type="predicted"/>
<dbReference type="Pfam" id="PF00106">
    <property type="entry name" value="adh_short"/>
    <property type="match status" value="1"/>
</dbReference>
<protein>
    <recommendedName>
        <fullName evidence="4">Short-chain dehydrogenase</fullName>
    </recommendedName>
</protein>
<dbReference type="SUPFAM" id="SSF51735">
    <property type="entry name" value="NAD(P)-binding Rossmann-fold domains"/>
    <property type="match status" value="1"/>
</dbReference>
<dbReference type="Gene3D" id="3.40.50.720">
    <property type="entry name" value="NAD(P)-binding Rossmann-like Domain"/>
    <property type="match status" value="1"/>
</dbReference>
<gene>
    <name evidence="2" type="ORF">DXG03_004891</name>
</gene>
<comment type="caution">
    <text evidence="2">The sequence shown here is derived from an EMBL/GenBank/DDBJ whole genome shotgun (WGS) entry which is preliminary data.</text>
</comment>
<name>A0A9P7GEV8_9AGAR</name>
<dbReference type="OrthoDB" id="191139at2759"/>